<dbReference type="KEGG" id="sct:SCAT_p1678"/>
<dbReference type="InterPro" id="IPR045337">
    <property type="entry name" value="MmgE_PrpD_C"/>
</dbReference>
<dbReference type="InterPro" id="IPR042188">
    <property type="entry name" value="MmgE/PrpD_sf_2"/>
</dbReference>
<accession>G8XDP1</accession>
<dbReference type="PANTHER" id="PTHR16943">
    <property type="entry name" value="2-METHYLCITRATE DEHYDRATASE-RELATED"/>
    <property type="match status" value="1"/>
</dbReference>
<dbReference type="EMBL" id="CP003229">
    <property type="protein sequence ID" value="AEW98235.1"/>
    <property type="molecule type" value="Genomic_DNA"/>
</dbReference>
<sequence>MTVPPHNTDRTTSPTADLAAFAAHTRYDALPSAVVERLQQCLLDFVGVTALGAREAESSQALRDGVTHLAGRDGGAIVIGQSRRLPTEYAALLNGAHAHSLDFDDTFIGGGLHPGAAVIPAALATAQDTDVSGPGFLTAVAVGYETSCRLGAALGQGAYRRGFHPTAIAGVFGAVAAVGRLRGLDAERLEHAFGLAGSMAAGSMQYLANGGWNKRLHPGLAARNALLAVALASAGVIGAAQAIEGDLGLLAGYSAAPEPAALVAGLGTEWRLTGTGIKPYPSCRLTHGAIDAARRLRDALSGRPLDEGRLTVRISPEAYAIVGAPEDRKVTPVNTVDGQFSVYFQIAAALLDATVTWDSYRRIGDPATRRLASRVSVSADDAITPAGAVLTWHGPDGRDIEARVDEPSGEPGTTLSWELVEAKFDSAAAAVYGAGTRRALAAEIRTLHQAPSLVRLQRLLTAA</sequence>
<dbReference type="Pfam" id="PF19305">
    <property type="entry name" value="MmgE_PrpD_C"/>
    <property type="match status" value="1"/>
</dbReference>
<accession>F8JLV7</accession>
<evidence type="ECO:0000256" key="1">
    <source>
        <dbReference type="ARBA" id="ARBA00006174"/>
    </source>
</evidence>
<dbReference type="PATRIC" id="fig|1003195.11.peg.1628"/>
<protein>
    <submittedName>
        <fullName evidence="4">MmgE/PrpD family protein</fullName>
    </submittedName>
</protein>
<evidence type="ECO:0000313" key="4">
    <source>
        <dbReference type="EMBL" id="AEW98235.1"/>
    </source>
</evidence>
<reference evidence="5" key="1">
    <citation type="submission" date="2011-12" db="EMBL/GenBank/DDBJ databases">
        <title>Complete genome sequence of Streptomyces cattleya strain DSM 46488.</title>
        <authorList>
            <person name="Ou H.-Y."/>
            <person name="Li P."/>
            <person name="Zhao C."/>
            <person name="O'Hagan D."/>
            <person name="Deng Z."/>
        </authorList>
    </citation>
    <scope>NUCLEOTIDE SEQUENCE [LARGE SCALE GENOMIC DNA]</scope>
    <source>
        <strain evidence="5">ATCC 35852 / DSM 46488 / JCM 4925 / NBRC 14057 / NRRL 8057</strain>
        <plasmid evidence="5">Plasmid pSCATT</plasmid>
    </source>
</reference>
<dbReference type="OrthoDB" id="9797528at2"/>
<proteinExistence type="inferred from homology"/>
<feature type="domain" description="MmgE/PrpD N-terminal" evidence="2">
    <location>
        <begin position="17"/>
        <end position="259"/>
    </location>
</feature>
<organism evidence="4 5">
    <name type="scientific">Streptantibioticus cattleyicolor (strain ATCC 35852 / DSM 46488 / JCM 4925 / NBRC 14057 / NRRL 8057)</name>
    <name type="common">Streptomyces cattleya</name>
    <dbReference type="NCBI Taxonomy" id="1003195"/>
    <lineage>
        <taxon>Bacteria</taxon>
        <taxon>Bacillati</taxon>
        <taxon>Actinomycetota</taxon>
        <taxon>Actinomycetes</taxon>
        <taxon>Kitasatosporales</taxon>
        <taxon>Streptomycetaceae</taxon>
        <taxon>Streptantibioticus</taxon>
    </lineage>
</organism>
<dbReference type="KEGG" id="scy:SCATT_p00420"/>
<dbReference type="GO" id="GO:0016829">
    <property type="term" value="F:lyase activity"/>
    <property type="evidence" value="ECO:0007669"/>
    <property type="project" value="InterPro"/>
</dbReference>
<keyword evidence="4" id="KW-0614">Plasmid</keyword>
<evidence type="ECO:0000259" key="3">
    <source>
        <dbReference type="Pfam" id="PF19305"/>
    </source>
</evidence>
<keyword evidence="5" id="KW-1185">Reference proteome</keyword>
<evidence type="ECO:0000259" key="2">
    <source>
        <dbReference type="Pfam" id="PF03972"/>
    </source>
</evidence>
<dbReference type="Pfam" id="PF03972">
    <property type="entry name" value="MmgE_PrpD_N"/>
    <property type="match status" value="1"/>
</dbReference>
<dbReference type="PANTHER" id="PTHR16943:SF8">
    <property type="entry name" value="2-METHYLCITRATE DEHYDRATASE"/>
    <property type="match status" value="1"/>
</dbReference>
<geneLocation type="plasmid" evidence="4 5">
    <name>pSCATT</name>
</geneLocation>
<feature type="domain" description="MmgE/PrpD C-terminal" evidence="3">
    <location>
        <begin position="280"/>
        <end position="447"/>
    </location>
</feature>
<dbReference type="RefSeq" id="WP_014152124.1">
    <property type="nucleotide sequence ID" value="NC_016113.1"/>
</dbReference>
<dbReference type="InterPro" id="IPR005656">
    <property type="entry name" value="MmgE_PrpD"/>
</dbReference>
<dbReference type="InterPro" id="IPR036148">
    <property type="entry name" value="MmgE/PrpD_sf"/>
</dbReference>
<dbReference type="InterPro" id="IPR045336">
    <property type="entry name" value="MmgE_PrpD_N"/>
</dbReference>
<dbReference type="Proteomes" id="UP000007842">
    <property type="component" value="Plasmid pSCATT"/>
</dbReference>
<dbReference type="AlphaFoldDB" id="F8JLV7"/>
<evidence type="ECO:0000313" key="5">
    <source>
        <dbReference type="Proteomes" id="UP000007842"/>
    </source>
</evidence>
<dbReference type="HOGENOM" id="CLU_026574_1_1_11"/>
<dbReference type="Gene3D" id="1.10.4100.10">
    <property type="entry name" value="2-methylcitrate dehydratase PrpD"/>
    <property type="match status" value="1"/>
</dbReference>
<gene>
    <name evidence="4" type="ordered locus">SCATT_p00420</name>
</gene>
<dbReference type="Gene3D" id="3.30.1330.120">
    <property type="entry name" value="2-methylcitrate dehydratase PrpD"/>
    <property type="match status" value="1"/>
</dbReference>
<name>F8JLV7_STREN</name>
<dbReference type="InterPro" id="IPR042183">
    <property type="entry name" value="MmgE/PrpD_sf_1"/>
</dbReference>
<dbReference type="SUPFAM" id="SSF103378">
    <property type="entry name" value="2-methylcitrate dehydratase PrpD"/>
    <property type="match status" value="1"/>
</dbReference>
<comment type="similarity">
    <text evidence="1">Belongs to the PrpD family.</text>
</comment>